<dbReference type="PANTHER" id="PTHR46455:SF5">
    <property type="entry name" value="SET AND MYND DOMAIN CONTAINING, ARTHROPOD-SPECIFIC, MEMBER 4, ISOFORM A"/>
    <property type="match status" value="1"/>
</dbReference>
<dbReference type="Pfam" id="PF00856">
    <property type="entry name" value="SET"/>
    <property type="match status" value="1"/>
</dbReference>
<dbReference type="Pfam" id="PF01753">
    <property type="entry name" value="zf-MYND"/>
    <property type="match status" value="1"/>
</dbReference>
<proteinExistence type="predicted"/>
<dbReference type="InterPro" id="IPR053010">
    <property type="entry name" value="SET_SmydA-8"/>
</dbReference>
<dbReference type="CDD" id="cd20071">
    <property type="entry name" value="SET_SMYD"/>
    <property type="match status" value="1"/>
</dbReference>
<dbReference type="Gene3D" id="2.170.270.10">
    <property type="entry name" value="SET domain"/>
    <property type="match status" value="1"/>
</dbReference>
<dbReference type="Gene3D" id="6.10.140.2220">
    <property type="match status" value="1"/>
</dbReference>
<evidence type="ECO:0008006" key="9">
    <source>
        <dbReference type="Google" id="ProtNLM"/>
    </source>
</evidence>
<dbReference type="InterPro" id="IPR002893">
    <property type="entry name" value="Znf_MYND"/>
</dbReference>
<dbReference type="SUPFAM" id="SSF82199">
    <property type="entry name" value="SET domain"/>
    <property type="match status" value="1"/>
</dbReference>
<feature type="region of interest" description="Disordered" evidence="4">
    <location>
        <begin position="150"/>
        <end position="222"/>
    </location>
</feature>
<keyword evidence="1" id="KW-0479">Metal-binding</keyword>
<name>A0ABP1Q6C7_9HEXA</name>
<comment type="caution">
    <text evidence="7">The sequence shown here is derived from an EMBL/GenBank/DDBJ whole genome shotgun (WGS) entry which is preliminary data.</text>
</comment>
<keyword evidence="8" id="KW-1185">Reference proteome</keyword>
<organism evidence="7 8">
    <name type="scientific">Orchesella dallaii</name>
    <dbReference type="NCBI Taxonomy" id="48710"/>
    <lineage>
        <taxon>Eukaryota</taxon>
        <taxon>Metazoa</taxon>
        <taxon>Ecdysozoa</taxon>
        <taxon>Arthropoda</taxon>
        <taxon>Hexapoda</taxon>
        <taxon>Collembola</taxon>
        <taxon>Entomobryomorpha</taxon>
        <taxon>Entomobryoidea</taxon>
        <taxon>Orchesellidae</taxon>
        <taxon>Orchesellinae</taxon>
        <taxon>Orchesella</taxon>
    </lineage>
</organism>
<dbReference type="Gene3D" id="1.10.220.160">
    <property type="match status" value="1"/>
</dbReference>
<reference evidence="7 8" key="1">
    <citation type="submission" date="2024-08" db="EMBL/GenBank/DDBJ databases">
        <authorList>
            <person name="Cucini C."/>
            <person name="Frati F."/>
        </authorList>
    </citation>
    <scope>NUCLEOTIDE SEQUENCE [LARGE SCALE GENOMIC DNA]</scope>
</reference>
<dbReference type="Proteomes" id="UP001642540">
    <property type="component" value="Unassembled WGS sequence"/>
</dbReference>
<dbReference type="EMBL" id="CAXLJM020000024">
    <property type="protein sequence ID" value="CAL8090998.1"/>
    <property type="molecule type" value="Genomic_DNA"/>
</dbReference>
<evidence type="ECO:0000256" key="4">
    <source>
        <dbReference type="SAM" id="MobiDB-lite"/>
    </source>
</evidence>
<evidence type="ECO:0000259" key="5">
    <source>
        <dbReference type="Pfam" id="PF00856"/>
    </source>
</evidence>
<protein>
    <recommendedName>
        <fullName evidence="9">Protein msta</fullName>
    </recommendedName>
</protein>
<feature type="compositionally biased region" description="Basic and acidic residues" evidence="4">
    <location>
        <begin position="178"/>
        <end position="187"/>
    </location>
</feature>
<sequence length="847" mass="97538">MDDSSDEVESWDMKEAVGDMDYDELCEMYSDLFGALPPQYLTVDTSALDRPEEENNAALEYMRMEYPPDSNEEGNGIYELEQHRVPEILKKLIVKYNKQFTHHRSSAPDLLQKINQDVINSNDTPDIPRHPSRQQMLNAVGNDLQRRLDQAVQQSSNNPSQQTPNFNGPDTNPQLKTKKTEKSDPTTKVEQQPPTWNGNPRSGKNNRKPGNQANRKPANPPVDEFHIQTIKQTVNKMKKTMTPQRPYQCCAMTDCKKKASLHCPTCNKTLYCSKPHLKADMLSHERSCQTYKFKVTTEYGKYAVAARDIGIGKLIMVDMPVAVFPRNKYNSLDHHFPINYCTVCCTNLEYNCTTELCQDGCKLRVCKNGCILPKYGATFHNKSECEALSSHYKRDRCVDLRTNGNIIGLIRTVLQKPKERDFDLKGHFIGMSKLLMPDKNSKLFKAKLDLFRNNLGIKENVVSDTDLANIDAAFTRFGRNTGLDVFIHGQYQFNSNKRDLRAFYKEASELIHSCIPNCAVLCDDNSRLYVQSIVEIKKNEDITICYDNRCVFWPSWRRKNHLEWDYAFTCKCKRCVSNTDLGTYFSSFPCSEDSCNTHYIVQENPGVNTSDWVCKGCGKDSISFTRVQDLVVSLEKELNDVSNDAIKLWEKLEDLVNNRYLHWNNFLVFHYSIKFFNLVWEQLERTTTYQWFFTDNGLRFIPAANAVLFITQTFLPFGYLAEHCLGIRVAGLVKMGELSEKIRAEEVDASTVDEFIQATYFRSEQVGKKMLYEITPYKLTDQDYMYLKSFEMRGLSELCEGLAPSQGYCNQLELDCPYLVKMFTFMVNESPTLLAKNKLQLQHNLNN</sequence>
<dbReference type="SUPFAM" id="SSF144232">
    <property type="entry name" value="HIT/MYND zinc finger-like"/>
    <property type="match status" value="1"/>
</dbReference>
<evidence type="ECO:0000313" key="8">
    <source>
        <dbReference type="Proteomes" id="UP001642540"/>
    </source>
</evidence>
<evidence type="ECO:0000259" key="6">
    <source>
        <dbReference type="Pfam" id="PF01753"/>
    </source>
</evidence>
<dbReference type="PANTHER" id="PTHR46455">
    <property type="entry name" value="SET AND MYND DOMAIN CONTAINING, ARTHROPOD-SPECIFIC, MEMBER 4, ISOFORM A"/>
    <property type="match status" value="1"/>
</dbReference>
<evidence type="ECO:0000256" key="2">
    <source>
        <dbReference type="ARBA" id="ARBA00022771"/>
    </source>
</evidence>
<evidence type="ECO:0000313" key="7">
    <source>
        <dbReference type="EMBL" id="CAL8090998.1"/>
    </source>
</evidence>
<gene>
    <name evidence="7" type="ORF">ODALV1_LOCUS7799</name>
</gene>
<feature type="domain" description="MYND-type" evidence="6">
    <location>
        <begin position="254"/>
        <end position="288"/>
    </location>
</feature>
<accession>A0ABP1Q6C7</accession>
<feature type="compositionally biased region" description="Low complexity" evidence="4">
    <location>
        <begin position="153"/>
        <end position="167"/>
    </location>
</feature>
<dbReference type="InterPro" id="IPR001214">
    <property type="entry name" value="SET_dom"/>
</dbReference>
<keyword evidence="2" id="KW-0863">Zinc-finger</keyword>
<feature type="compositionally biased region" description="Polar residues" evidence="4">
    <location>
        <begin position="188"/>
        <end position="214"/>
    </location>
</feature>
<feature type="domain" description="SET" evidence="5">
    <location>
        <begin position="304"/>
        <end position="546"/>
    </location>
</feature>
<dbReference type="InterPro" id="IPR046341">
    <property type="entry name" value="SET_dom_sf"/>
</dbReference>
<evidence type="ECO:0000256" key="1">
    <source>
        <dbReference type="ARBA" id="ARBA00022723"/>
    </source>
</evidence>
<keyword evidence="3" id="KW-0862">Zinc</keyword>
<evidence type="ECO:0000256" key="3">
    <source>
        <dbReference type="ARBA" id="ARBA00022833"/>
    </source>
</evidence>